<keyword evidence="5" id="KW-0963">Cytoplasm</keyword>
<evidence type="ECO:0000256" key="8">
    <source>
        <dbReference type="ARBA" id="ARBA00022884"/>
    </source>
</evidence>
<dbReference type="InterPro" id="IPR036345">
    <property type="entry name" value="ExoRNase_PH_dom2_sf"/>
</dbReference>
<evidence type="ECO:0000256" key="7">
    <source>
        <dbReference type="ARBA" id="ARBA00022835"/>
    </source>
</evidence>
<evidence type="ECO:0000256" key="9">
    <source>
        <dbReference type="ARBA" id="ARBA00023242"/>
    </source>
</evidence>
<accession>A0A0D2X0F9</accession>
<proteinExistence type="inferred from homology"/>
<feature type="domain" description="Exoribonuclease phosphorolytic" evidence="10">
    <location>
        <begin position="32"/>
        <end position="163"/>
    </location>
</feature>
<sequence length="313" mass="34578">MKDTPLSNNERSFVQGAMKSGLRVDGRGVYDFRRIRIAYQPERGHVEVQLGRTRVMVQVSCELTKPFPDRPAEGAVQFNVELSPMASPAFEPGRPSEQAIELSRMVERVVKDSNAIDTTSLCVISGEAVWNIRVDLHALDHDGNLSDALCMAALAGLIHFRKPEVSMPSLSSGDESVAGNLIIHDVREREPLPLSVHHMPLCVTFAFLDDGEHMVVDPTFQEERVAEGYLIVAMNIHREVCAVHKHGSVLLDASQISRCTKIAAIKVAEMTELLQKSIDEEEQLRANRRAGKAPAAAKSNKSTIFEYQGSIVQ</sequence>
<dbReference type="GO" id="GO:0034476">
    <property type="term" value="P:U5 snRNA 3'-end processing"/>
    <property type="evidence" value="ECO:0007669"/>
    <property type="project" value="TreeGrafter"/>
</dbReference>
<keyword evidence="8" id="KW-0694">RNA-binding</keyword>
<dbReference type="GO" id="GO:0000177">
    <property type="term" value="C:cytoplasmic exosome (RNase complex)"/>
    <property type="evidence" value="ECO:0007669"/>
    <property type="project" value="TreeGrafter"/>
</dbReference>
<dbReference type="Proteomes" id="UP000008743">
    <property type="component" value="Unassembled WGS sequence"/>
</dbReference>
<reference evidence="13" key="1">
    <citation type="submission" date="2011-02" db="EMBL/GenBank/DDBJ databases">
        <title>The Genome Sequence of Capsaspora owczarzaki ATCC 30864.</title>
        <authorList>
            <person name="Russ C."/>
            <person name="Cuomo C."/>
            <person name="Burger G."/>
            <person name="Gray M.W."/>
            <person name="Holland P.W.H."/>
            <person name="King N."/>
            <person name="Lang F.B.F."/>
            <person name="Roger A.J."/>
            <person name="Ruiz-Trillo I."/>
            <person name="Young S.K."/>
            <person name="Zeng Q."/>
            <person name="Gargeya S."/>
            <person name="Alvarado L."/>
            <person name="Berlin A."/>
            <person name="Chapman S.B."/>
            <person name="Chen Z."/>
            <person name="Freedman E."/>
            <person name="Gellesch M."/>
            <person name="Goldberg J."/>
            <person name="Griggs A."/>
            <person name="Gujja S."/>
            <person name="Heilman E."/>
            <person name="Heiman D."/>
            <person name="Howarth C."/>
            <person name="Mehta T."/>
            <person name="Neiman D."/>
            <person name="Pearson M."/>
            <person name="Roberts A."/>
            <person name="Saif S."/>
            <person name="Shea T."/>
            <person name="Shenoy N."/>
            <person name="Sisk P."/>
            <person name="Stolte C."/>
            <person name="Sykes S."/>
            <person name="White J."/>
            <person name="Yandava C."/>
            <person name="Haas B."/>
            <person name="Nusbaum C."/>
            <person name="Birren B."/>
        </authorList>
    </citation>
    <scope>NUCLEOTIDE SEQUENCE</scope>
    <source>
        <strain evidence="13">ATCC 30864</strain>
    </source>
</reference>
<dbReference type="GO" id="GO:0000176">
    <property type="term" value="C:nuclear exosome (RNase complex)"/>
    <property type="evidence" value="ECO:0007669"/>
    <property type="project" value="TreeGrafter"/>
</dbReference>
<keyword evidence="13" id="KW-1185">Reference proteome</keyword>
<evidence type="ECO:0000256" key="4">
    <source>
        <dbReference type="ARBA" id="ARBA00019572"/>
    </source>
</evidence>
<evidence type="ECO:0000313" key="12">
    <source>
        <dbReference type="EMBL" id="KJE88989.1"/>
    </source>
</evidence>
<evidence type="ECO:0000256" key="5">
    <source>
        <dbReference type="ARBA" id="ARBA00022490"/>
    </source>
</evidence>
<dbReference type="Pfam" id="PF01138">
    <property type="entry name" value="RNase_PH"/>
    <property type="match status" value="1"/>
</dbReference>
<dbReference type="GO" id="GO:0000467">
    <property type="term" value="P:exonucleolytic trimming to generate mature 3'-end of 5.8S rRNA from tricistronic rRNA transcript (SSU-rRNA, 5.8S rRNA, LSU-rRNA)"/>
    <property type="evidence" value="ECO:0007669"/>
    <property type="project" value="TreeGrafter"/>
</dbReference>
<dbReference type="GO" id="GO:0071038">
    <property type="term" value="P:TRAMP-dependent tRNA surveillance pathway"/>
    <property type="evidence" value="ECO:0007669"/>
    <property type="project" value="TreeGrafter"/>
</dbReference>
<comment type="similarity">
    <text evidence="3">Belongs to the RNase PH family.</text>
</comment>
<dbReference type="Gene3D" id="3.30.230.70">
    <property type="entry name" value="GHMP Kinase, N-terminal domain"/>
    <property type="match status" value="1"/>
</dbReference>
<dbReference type="GO" id="GO:0034475">
    <property type="term" value="P:U4 snRNA 3'-end processing"/>
    <property type="evidence" value="ECO:0007669"/>
    <property type="project" value="TreeGrafter"/>
</dbReference>
<keyword evidence="6" id="KW-0698">rRNA processing</keyword>
<dbReference type="GO" id="GO:0035925">
    <property type="term" value="F:mRNA 3'-UTR AU-rich region binding"/>
    <property type="evidence" value="ECO:0007669"/>
    <property type="project" value="TreeGrafter"/>
</dbReference>
<evidence type="ECO:0000313" key="13">
    <source>
        <dbReference type="Proteomes" id="UP000008743"/>
    </source>
</evidence>
<organism evidence="12 13">
    <name type="scientific">Capsaspora owczarzaki (strain ATCC 30864)</name>
    <dbReference type="NCBI Taxonomy" id="595528"/>
    <lineage>
        <taxon>Eukaryota</taxon>
        <taxon>Filasterea</taxon>
        <taxon>Capsaspora</taxon>
    </lineage>
</organism>
<dbReference type="RefSeq" id="XP_004365424.1">
    <property type="nucleotide sequence ID" value="XM_004365367.2"/>
</dbReference>
<dbReference type="SUPFAM" id="SSF55666">
    <property type="entry name" value="Ribonuclease PH domain 2-like"/>
    <property type="match status" value="1"/>
</dbReference>
<dbReference type="STRING" id="595528.A0A0D2X0F9"/>
<dbReference type="SUPFAM" id="SSF54211">
    <property type="entry name" value="Ribosomal protein S5 domain 2-like"/>
    <property type="match status" value="1"/>
</dbReference>
<keyword evidence="9" id="KW-0539">Nucleus</keyword>
<dbReference type="GO" id="GO:0071028">
    <property type="term" value="P:nuclear mRNA surveillance"/>
    <property type="evidence" value="ECO:0007669"/>
    <property type="project" value="TreeGrafter"/>
</dbReference>
<dbReference type="InterPro" id="IPR050590">
    <property type="entry name" value="Exosome_comp_Rrp42_subfam"/>
</dbReference>
<keyword evidence="7" id="KW-0271">Exosome</keyword>
<name>A0A0D2X0F9_CAPO3</name>
<evidence type="ECO:0000256" key="6">
    <source>
        <dbReference type="ARBA" id="ARBA00022552"/>
    </source>
</evidence>
<dbReference type="EMBL" id="KE346360">
    <property type="protein sequence ID" value="KJE88989.1"/>
    <property type="molecule type" value="Genomic_DNA"/>
</dbReference>
<dbReference type="InterPro" id="IPR015847">
    <property type="entry name" value="ExoRNase_PH_dom2"/>
</dbReference>
<dbReference type="AlphaFoldDB" id="A0A0D2X0F9"/>
<dbReference type="PhylomeDB" id="A0A0D2X0F9"/>
<dbReference type="PANTHER" id="PTHR11097">
    <property type="entry name" value="EXOSOME COMPLEX EXONUCLEASE RIBOSOMAL RNA PROCESSING PROTEIN"/>
    <property type="match status" value="1"/>
</dbReference>
<gene>
    <name evidence="12" type="ORF">CAOG_000553</name>
</gene>
<dbReference type="PANTHER" id="PTHR11097:SF14">
    <property type="entry name" value="EXOSOME COMPLEX COMPONENT RRP45"/>
    <property type="match status" value="1"/>
</dbReference>
<dbReference type="OrthoDB" id="10264038at2759"/>
<dbReference type="FunFam" id="3.30.230.70:FF:000005">
    <property type="entry name" value="Exosome complex component RRP45"/>
    <property type="match status" value="1"/>
</dbReference>
<protein>
    <recommendedName>
        <fullName evidence="4">Exosome complex component RRP45</fullName>
    </recommendedName>
</protein>
<dbReference type="GO" id="GO:0005730">
    <property type="term" value="C:nucleolus"/>
    <property type="evidence" value="ECO:0007669"/>
    <property type="project" value="UniProtKB-SubCell"/>
</dbReference>
<dbReference type="InterPro" id="IPR027408">
    <property type="entry name" value="PNPase/RNase_PH_dom_sf"/>
</dbReference>
<evidence type="ECO:0000256" key="2">
    <source>
        <dbReference type="ARBA" id="ARBA00004604"/>
    </source>
</evidence>
<dbReference type="OMA" id="VCSIQKA"/>
<dbReference type="FunCoup" id="A0A0D2X0F9">
    <property type="interactions" value="579"/>
</dbReference>
<dbReference type="GO" id="GO:0034473">
    <property type="term" value="P:U1 snRNA 3'-end processing"/>
    <property type="evidence" value="ECO:0007669"/>
    <property type="project" value="TreeGrafter"/>
</dbReference>
<evidence type="ECO:0000259" key="10">
    <source>
        <dbReference type="Pfam" id="PF01138"/>
    </source>
</evidence>
<dbReference type="InterPro" id="IPR020568">
    <property type="entry name" value="Ribosomal_Su5_D2-typ_SF"/>
</dbReference>
<dbReference type="eggNOG" id="KOG1614">
    <property type="taxonomic scope" value="Eukaryota"/>
</dbReference>
<comment type="subcellular location">
    <subcellularLocation>
        <location evidence="1">Cytoplasm</location>
    </subcellularLocation>
    <subcellularLocation>
        <location evidence="2">Nucleus</location>
        <location evidence="2">Nucleolus</location>
    </subcellularLocation>
</comment>
<dbReference type="GO" id="GO:0071035">
    <property type="term" value="P:nuclear polyadenylation-dependent rRNA catabolic process"/>
    <property type="evidence" value="ECO:0007669"/>
    <property type="project" value="TreeGrafter"/>
</dbReference>
<dbReference type="GO" id="GO:0016075">
    <property type="term" value="P:rRNA catabolic process"/>
    <property type="evidence" value="ECO:0007669"/>
    <property type="project" value="TreeGrafter"/>
</dbReference>
<evidence type="ECO:0000256" key="3">
    <source>
        <dbReference type="ARBA" id="ARBA00006678"/>
    </source>
</evidence>
<feature type="domain" description="Exoribonuclease phosphorolytic" evidence="11">
    <location>
        <begin position="198"/>
        <end position="264"/>
    </location>
</feature>
<evidence type="ECO:0000259" key="11">
    <source>
        <dbReference type="Pfam" id="PF03725"/>
    </source>
</evidence>
<dbReference type="InParanoid" id="A0A0D2X0F9"/>
<dbReference type="CDD" id="cd11368">
    <property type="entry name" value="RNase_PH_RRP45"/>
    <property type="match status" value="1"/>
</dbReference>
<dbReference type="Pfam" id="PF03725">
    <property type="entry name" value="RNase_PH_C"/>
    <property type="match status" value="1"/>
</dbReference>
<evidence type="ECO:0000256" key="1">
    <source>
        <dbReference type="ARBA" id="ARBA00004496"/>
    </source>
</evidence>
<dbReference type="InterPro" id="IPR033100">
    <property type="entry name" value="Rrp45"/>
</dbReference>
<dbReference type="InterPro" id="IPR001247">
    <property type="entry name" value="ExoRNase_PH_dom1"/>
</dbReference>